<feature type="transmembrane region" description="Helical" evidence="5">
    <location>
        <begin position="218"/>
        <end position="238"/>
    </location>
</feature>
<organism evidence="6">
    <name type="scientific">mine drainage metagenome</name>
    <dbReference type="NCBI Taxonomy" id="410659"/>
    <lineage>
        <taxon>unclassified sequences</taxon>
        <taxon>metagenomes</taxon>
        <taxon>ecological metagenomes</taxon>
    </lineage>
</organism>
<feature type="transmembrane region" description="Helical" evidence="5">
    <location>
        <begin position="44"/>
        <end position="69"/>
    </location>
</feature>
<sequence>RLPIYAVLAYALSVVDMSLILGPSNPPTLSVLALRWFTAPDIRMYFPAAAAALLQLAIVLGSILLWRSGETIIAHVGRRWIARGARRTRLVPLTWIAAATVAGLAGLGLASLVDLAVWSVADGWPFPQLLPKHWSAYTWSRQFSMVAWPLETTLIVAVLASGLALLLVLGCLENEQRSGRAATWRALWLLYVPLLVPQIAFLFGAQVLLTVVHLEGSLIAVIWAQLLFVLPYVFLCLAEPWRALDVRYAR</sequence>
<dbReference type="SUPFAM" id="SSF161098">
    <property type="entry name" value="MetI-like"/>
    <property type="match status" value="1"/>
</dbReference>
<keyword evidence="2 5" id="KW-0812">Transmembrane</keyword>
<proteinExistence type="predicted"/>
<keyword evidence="3 5" id="KW-1133">Transmembrane helix</keyword>
<feature type="transmembrane region" description="Helical" evidence="5">
    <location>
        <begin position="154"/>
        <end position="174"/>
    </location>
</feature>
<feature type="transmembrane region" description="Helical" evidence="5">
    <location>
        <begin position="186"/>
        <end position="212"/>
    </location>
</feature>
<feature type="transmembrane region" description="Helical" evidence="5">
    <location>
        <begin position="90"/>
        <end position="121"/>
    </location>
</feature>
<evidence type="ECO:0000256" key="5">
    <source>
        <dbReference type="SAM" id="Phobius"/>
    </source>
</evidence>
<evidence type="ECO:0000256" key="3">
    <source>
        <dbReference type="ARBA" id="ARBA00022989"/>
    </source>
</evidence>
<dbReference type="InterPro" id="IPR035906">
    <property type="entry name" value="MetI-like_sf"/>
</dbReference>
<evidence type="ECO:0000256" key="4">
    <source>
        <dbReference type="ARBA" id="ARBA00023136"/>
    </source>
</evidence>
<reference evidence="6" key="2">
    <citation type="journal article" date="2014" name="ISME J.">
        <title>Microbial stratification in low pH oxic and suboxic macroscopic growths along an acid mine drainage.</title>
        <authorList>
            <person name="Mendez-Garcia C."/>
            <person name="Mesa V."/>
            <person name="Sprenger R.R."/>
            <person name="Richter M."/>
            <person name="Diez M.S."/>
            <person name="Solano J."/>
            <person name="Bargiela R."/>
            <person name="Golyshina O.V."/>
            <person name="Manteca A."/>
            <person name="Ramos J.L."/>
            <person name="Gallego J.R."/>
            <person name="Llorente I."/>
            <person name="Martins Dos Santos V.A."/>
            <person name="Jensen O.N."/>
            <person name="Pelaez A.I."/>
            <person name="Sanchez J."/>
            <person name="Ferrer M."/>
        </authorList>
    </citation>
    <scope>NUCLEOTIDE SEQUENCE</scope>
</reference>
<reference evidence="6" key="1">
    <citation type="submission" date="2013-08" db="EMBL/GenBank/DDBJ databases">
        <authorList>
            <person name="Mendez C."/>
            <person name="Richter M."/>
            <person name="Ferrer M."/>
            <person name="Sanchez J."/>
        </authorList>
    </citation>
    <scope>NUCLEOTIDE SEQUENCE</scope>
</reference>
<feature type="non-terminal residue" evidence="6">
    <location>
        <position position="1"/>
    </location>
</feature>
<feature type="non-terminal residue" evidence="6">
    <location>
        <position position="250"/>
    </location>
</feature>
<keyword evidence="4 5" id="KW-0472">Membrane</keyword>
<gene>
    <name evidence="6" type="ORF">B2A_04694</name>
</gene>
<comment type="caution">
    <text evidence="6">The sequence shown here is derived from an EMBL/GenBank/DDBJ whole genome shotgun (WGS) entry which is preliminary data.</text>
</comment>
<evidence type="ECO:0000256" key="2">
    <source>
        <dbReference type="ARBA" id="ARBA00022692"/>
    </source>
</evidence>
<comment type="subcellular location">
    <subcellularLocation>
        <location evidence="1">Membrane</location>
        <topology evidence="1">Multi-pass membrane protein</topology>
    </subcellularLocation>
</comment>
<evidence type="ECO:0000256" key="1">
    <source>
        <dbReference type="ARBA" id="ARBA00004141"/>
    </source>
</evidence>
<evidence type="ECO:0000313" key="6">
    <source>
        <dbReference type="EMBL" id="EQD57671.1"/>
    </source>
</evidence>
<feature type="transmembrane region" description="Helical" evidence="5">
    <location>
        <begin position="7"/>
        <end position="24"/>
    </location>
</feature>
<dbReference type="EMBL" id="AUZZ01003175">
    <property type="protein sequence ID" value="EQD57671.1"/>
    <property type="molecule type" value="Genomic_DNA"/>
</dbReference>
<dbReference type="GO" id="GO:0016020">
    <property type="term" value="C:membrane"/>
    <property type="evidence" value="ECO:0007669"/>
    <property type="project" value="UniProtKB-SubCell"/>
</dbReference>
<protein>
    <submittedName>
        <fullName evidence="6">ABC transporter, fused inner membrane subunits</fullName>
    </submittedName>
</protein>
<name>T1AAG8_9ZZZZ</name>
<dbReference type="AlphaFoldDB" id="T1AAG8"/>
<accession>T1AAG8</accession>